<dbReference type="PANTHER" id="PTHR42854">
    <property type="entry name" value="EUKARYOTIC TRANSLATION INITIATION FACTOR 2 SUBUNIT 3 FAMILY MEMBER"/>
    <property type="match status" value="1"/>
</dbReference>
<dbReference type="InterPro" id="IPR009000">
    <property type="entry name" value="Transl_B-barrel_sf"/>
</dbReference>
<dbReference type="PROSITE" id="PS51722">
    <property type="entry name" value="G_TR_2"/>
    <property type="match status" value="1"/>
</dbReference>
<dbReference type="InParanoid" id="A0A078AJX3"/>
<dbReference type="Pfam" id="PF00009">
    <property type="entry name" value="GTP_EFTU"/>
    <property type="match status" value="1"/>
</dbReference>
<dbReference type="GO" id="GO:0000049">
    <property type="term" value="F:tRNA binding"/>
    <property type="evidence" value="ECO:0007669"/>
    <property type="project" value="InterPro"/>
</dbReference>
<keyword evidence="4" id="KW-0547">Nucleotide-binding</keyword>
<dbReference type="EC" id="3.6.5.3" evidence="2"/>
<dbReference type="InterPro" id="IPR044128">
    <property type="entry name" value="eIF2g_GTP-bd"/>
</dbReference>
<evidence type="ECO:0000313" key="10">
    <source>
        <dbReference type="EMBL" id="CDW81762.1"/>
    </source>
</evidence>
<dbReference type="PANTHER" id="PTHR42854:SF3">
    <property type="entry name" value="EUKARYOTIC TRANSLATION INITIATION FACTOR 2 SUBUNIT 3-RELATED"/>
    <property type="match status" value="1"/>
</dbReference>
<evidence type="ECO:0000313" key="11">
    <source>
        <dbReference type="EMBL" id="CDW81763.1"/>
    </source>
</evidence>
<keyword evidence="3 10" id="KW-0396">Initiation factor</keyword>
<dbReference type="GO" id="GO:0005829">
    <property type="term" value="C:cytosol"/>
    <property type="evidence" value="ECO:0007669"/>
    <property type="project" value="TreeGrafter"/>
</dbReference>
<proteinExistence type="inferred from homology"/>
<dbReference type="FunFam" id="3.40.50.300:FF:000065">
    <property type="entry name" value="Eukaryotic translation initiation factor 2 subunit gamma"/>
    <property type="match status" value="1"/>
</dbReference>
<dbReference type="Proteomes" id="UP000039865">
    <property type="component" value="Unassembled WGS sequence"/>
</dbReference>
<evidence type="ECO:0000256" key="6">
    <source>
        <dbReference type="ARBA" id="ARBA00022917"/>
    </source>
</evidence>
<keyword evidence="5" id="KW-0378">Hydrolase</keyword>
<evidence type="ECO:0000256" key="2">
    <source>
        <dbReference type="ARBA" id="ARBA00011986"/>
    </source>
</evidence>
<dbReference type="CDD" id="cd01888">
    <property type="entry name" value="eIF2_gamma"/>
    <property type="match status" value="1"/>
</dbReference>
<dbReference type="Pfam" id="PF09173">
    <property type="entry name" value="eIF2_C"/>
    <property type="match status" value="1"/>
</dbReference>
<dbReference type="EMBL" id="CCKQ01010254">
    <property type="protein sequence ID" value="CDW81763.1"/>
    <property type="molecule type" value="Genomic_DNA"/>
</dbReference>
<evidence type="ECO:0000256" key="5">
    <source>
        <dbReference type="ARBA" id="ARBA00022801"/>
    </source>
</evidence>
<comment type="catalytic activity">
    <reaction evidence="8">
        <text>GTP + H2O = GDP + phosphate + H(+)</text>
        <dbReference type="Rhea" id="RHEA:19669"/>
        <dbReference type="ChEBI" id="CHEBI:15377"/>
        <dbReference type="ChEBI" id="CHEBI:15378"/>
        <dbReference type="ChEBI" id="CHEBI:37565"/>
        <dbReference type="ChEBI" id="CHEBI:43474"/>
        <dbReference type="ChEBI" id="CHEBI:58189"/>
        <dbReference type="EC" id="3.6.5.3"/>
    </reaction>
</comment>
<name>A0A078AJX3_STYLE</name>
<dbReference type="GO" id="GO:0003924">
    <property type="term" value="F:GTPase activity"/>
    <property type="evidence" value="ECO:0007669"/>
    <property type="project" value="InterPro"/>
</dbReference>
<dbReference type="Gene3D" id="2.40.30.10">
    <property type="entry name" value="Translation factors"/>
    <property type="match status" value="2"/>
</dbReference>
<evidence type="ECO:0000256" key="4">
    <source>
        <dbReference type="ARBA" id="ARBA00022741"/>
    </source>
</evidence>
<evidence type="ECO:0000256" key="3">
    <source>
        <dbReference type="ARBA" id="ARBA00022540"/>
    </source>
</evidence>
<dbReference type="OMA" id="NIGMVGH"/>
<keyword evidence="6" id="KW-0648">Protein biosynthesis</keyword>
<dbReference type="SUPFAM" id="SSF52540">
    <property type="entry name" value="P-loop containing nucleoside triphosphate hydrolases"/>
    <property type="match status" value="1"/>
</dbReference>
<gene>
    <name evidence="10" type="primary">Contig10696.g11450</name>
    <name evidence="11" type="synonym">Contig10696.g11451</name>
    <name evidence="10" type="ORF">STYLEM_10786</name>
    <name evidence="11" type="ORF">STYLEM_10787</name>
</gene>
<dbReference type="SUPFAM" id="SSF50447">
    <property type="entry name" value="Translation proteins"/>
    <property type="match status" value="1"/>
</dbReference>
<evidence type="ECO:0000256" key="1">
    <source>
        <dbReference type="ARBA" id="ARBA00007249"/>
    </source>
</evidence>
<dbReference type="InterPro" id="IPR009001">
    <property type="entry name" value="Transl_elong_EF1A/Init_IF2_C"/>
</dbReference>
<evidence type="ECO:0000256" key="7">
    <source>
        <dbReference type="ARBA" id="ARBA00023134"/>
    </source>
</evidence>
<keyword evidence="12" id="KW-1185">Reference proteome</keyword>
<dbReference type="GO" id="GO:0005850">
    <property type="term" value="C:eukaryotic translation initiation factor 2 complex"/>
    <property type="evidence" value="ECO:0007669"/>
    <property type="project" value="TreeGrafter"/>
</dbReference>
<accession>A0A078AJX3</accession>
<dbReference type="FunCoup" id="A0A078AJX3">
    <property type="interactions" value="372"/>
</dbReference>
<reference evidence="10 12" key="1">
    <citation type="submission" date="2014-06" db="EMBL/GenBank/DDBJ databases">
        <authorList>
            <person name="Swart Estienne"/>
        </authorList>
    </citation>
    <scope>NUCLEOTIDE SEQUENCE [LARGE SCALE GENOMIC DNA]</scope>
    <source>
        <strain evidence="10 12">130c</strain>
    </source>
</reference>
<dbReference type="OrthoDB" id="1045173at2759"/>
<dbReference type="GO" id="GO:0001731">
    <property type="term" value="P:formation of translation preinitiation complex"/>
    <property type="evidence" value="ECO:0007669"/>
    <property type="project" value="TreeGrafter"/>
</dbReference>
<dbReference type="InterPro" id="IPR050543">
    <property type="entry name" value="eIF2G"/>
</dbReference>
<dbReference type="InterPro" id="IPR015256">
    <property type="entry name" value="eIF2g_C"/>
</dbReference>
<dbReference type="InterPro" id="IPR044127">
    <property type="entry name" value="eIF2g_dom_2"/>
</dbReference>
<dbReference type="FunFam" id="2.40.30.10:FF:000075">
    <property type="entry name" value="Translation initiation factor 2 subunit gamma"/>
    <property type="match status" value="1"/>
</dbReference>
<dbReference type="SUPFAM" id="SSF50465">
    <property type="entry name" value="EF-Tu/eEF-1alpha/eIF2-gamma C-terminal domain"/>
    <property type="match status" value="1"/>
</dbReference>
<feature type="domain" description="Tr-type G" evidence="9">
    <location>
        <begin position="46"/>
        <end position="254"/>
    </location>
</feature>
<protein>
    <recommendedName>
        <fullName evidence="2">protein-synthesizing GTPase</fullName>
        <ecNumber evidence="2">3.6.5.3</ecNumber>
    </recommendedName>
</protein>
<dbReference type="GO" id="GO:0005525">
    <property type="term" value="F:GTP binding"/>
    <property type="evidence" value="ECO:0007669"/>
    <property type="project" value="UniProtKB-KW"/>
</dbReference>
<dbReference type="EMBL" id="CCKQ01010254">
    <property type="protein sequence ID" value="CDW81762.1"/>
    <property type="molecule type" value="Genomic_DNA"/>
</dbReference>
<dbReference type="CDD" id="cd15490">
    <property type="entry name" value="eIF2_gamma_III"/>
    <property type="match status" value="1"/>
</dbReference>
<organism evidence="10 12">
    <name type="scientific">Stylonychia lemnae</name>
    <name type="common">Ciliate</name>
    <dbReference type="NCBI Taxonomy" id="5949"/>
    <lineage>
        <taxon>Eukaryota</taxon>
        <taxon>Sar</taxon>
        <taxon>Alveolata</taxon>
        <taxon>Ciliophora</taxon>
        <taxon>Intramacronucleata</taxon>
        <taxon>Spirotrichea</taxon>
        <taxon>Stichotrichia</taxon>
        <taxon>Sporadotrichida</taxon>
        <taxon>Oxytrichidae</taxon>
        <taxon>Stylonychinae</taxon>
        <taxon>Stylonychia</taxon>
    </lineage>
</organism>
<evidence type="ECO:0000313" key="12">
    <source>
        <dbReference type="Proteomes" id="UP000039865"/>
    </source>
</evidence>
<sequence>MNTTITQELIDAQETLQQTQSHLAHQNIDAAIDQLTPLTPEIISRQATINIGTIGHVAHGKSTLVRAISGVNTVRHYKERFRNITIKLGYANAKLYKCPTCPPPECYKSFGSEKEDNPKCTTAGCDSNLLLIRHVSFVDCPGHDVLMATMLAGAAVMDSALLLIAGNQPCPQPQTSEHLAAVEIMKLQHIIIVQNKIDIIIKDPSAANKQFEDIKKFVQGSIAEGAPIIPISAQMKYNVDFVVDYICRIPVPLRDFTSAPQMIVIRSFDVNKPGEDAETLRGGVAGGTILKGVLKIGDEIEIRPGMIRKDSKSGQVTWKQIYSKITSLKADENHLMYAVPGGLIGVGLKVDPFITRSDRLVGQIIGHPDKMPDVVVEIEAQYYLLRRLLGVKNEGDKTKSKVQKLKVDETLMINIGSTSLGGKVISFNSDQVRIQFLNPVCANEGEKIAMSRRIDRNFRLIGWGQIKKGYTSKSKKAGTQ</sequence>
<dbReference type="AlphaFoldDB" id="A0A078AJX3"/>
<dbReference type="NCBIfam" id="NF003077">
    <property type="entry name" value="PRK04000.1"/>
    <property type="match status" value="1"/>
</dbReference>
<dbReference type="GO" id="GO:0003743">
    <property type="term" value="F:translation initiation factor activity"/>
    <property type="evidence" value="ECO:0007669"/>
    <property type="project" value="UniProtKB-KW"/>
</dbReference>
<keyword evidence="7" id="KW-0342">GTP-binding</keyword>
<dbReference type="InterPro" id="IPR027417">
    <property type="entry name" value="P-loop_NTPase"/>
</dbReference>
<evidence type="ECO:0000256" key="8">
    <source>
        <dbReference type="ARBA" id="ARBA00048107"/>
    </source>
</evidence>
<dbReference type="CDD" id="cd03688">
    <property type="entry name" value="eIF2_gamma_II"/>
    <property type="match status" value="1"/>
</dbReference>
<dbReference type="FunFam" id="2.40.30.10:FF:000009">
    <property type="entry name" value="Eukaryotic translation initiation factor 2 subunit gamma"/>
    <property type="match status" value="1"/>
</dbReference>
<dbReference type="Pfam" id="PF03144">
    <property type="entry name" value="GTP_EFTU_D2"/>
    <property type="match status" value="1"/>
</dbReference>
<evidence type="ECO:0000259" key="9">
    <source>
        <dbReference type="PROSITE" id="PS51722"/>
    </source>
</evidence>
<dbReference type="InterPro" id="IPR004161">
    <property type="entry name" value="EFTu-like_2"/>
</dbReference>
<dbReference type="Gene3D" id="3.40.50.300">
    <property type="entry name" value="P-loop containing nucleotide triphosphate hydrolases"/>
    <property type="match status" value="1"/>
</dbReference>
<dbReference type="PRINTS" id="PR00315">
    <property type="entry name" value="ELONGATNFCT"/>
</dbReference>
<comment type="similarity">
    <text evidence="1">Belongs to the TRAFAC class translation factor GTPase superfamily. Classic translation factor GTPase family. EF-Tu/EF-1A subfamily.</text>
</comment>
<dbReference type="InterPro" id="IPR000795">
    <property type="entry name" value="T_Tr_GTP-bd_dom"/>
</dbReference>